<protein>
    <submittedName>
        <fullName evidence="8">TetR family transcriptional regulator</fullName>
    </submittedName>
</protein>
<keyword evidence="2" id="KW-0805">Transcription regulation</keyword>
<dbReference type="AlphaFoldDB" id="A0A3T0JUP3"/>
<accession>A0A3T0JUP3</accession>
<dbReference type="SUPFAM" id="SSF46689">
    <property type="entry name" value="Homeodomain-like"/>
    <property type="match status" value="1"/>
</dbReference>
<dbReference type="PANTHER" id="PTHR30055">
    <property type="entry name" value="HTH-TYPE TRANSCRIPTIONAL REGULATOR RUTR"/>
    <property type="match status" value="1"/>
</dbReference>
<dbReference type="InterPro" id="IPR039538">
    <property type="entry name" value="BetI_C"/>
</dbReference>
<dbReference type="PANTHER" id="PTHR30055:SF234">
    <property type="entry name" value="HTH-TYPE TRANSCRIPTIONAL REGULATOR BETI"/>
    <property type="match status" value="1"/>
</dbReference>
<evidence type="ECO:0000256" key="2">
    <source>
        <dbReference type="ARBA" id="ARBA00023015"/>
    </source>
</evidence>
<feature type="region of interest" description="Disordered" evidence="6">
    <location>
        <begin position="1"/>
        <end position="31"/>
    </location>
</feature>
<dbReference type="GO" id="GO:0000976">
    <property type="term" value="F:transcription cis-regulatory region binding"/>
    <property type="evidence" value="ECO:0007669"/>
    <property type="project" value="TreeGrafter"/>
</dbReference>
<evidence type="ECO:0000256" key="5">
    <source>
        <dbReference type="PROSITE-ProRule" id="PRU00335"/>
    </source>
</evidence>
<dbReference type="InterPro" id="IPR050109">
    <property type="entry name" value="HTH-type_TetR-like_transc_reg"/>
</dbReference>
<dbReference type="InterPro" id="IPR036271">
    <property type="entry name" value="Tet_transcr_reg_TetR-rel_C_sf"/>
</dbReference>
<dbReference type="InterPro" id="IPR009057">
    <property type="entry name" value="Homeodomain-like_sf"/>
</dbReference>
<organism evidence="8 9">
    <name type="scientific">Pseudomonas syringae</name>
    <dbReference type="NCBI Taxonomy" id="317"/>
    <lineage>
        <taxon>Bacteria</taxon>
        <taxon>Pseudomonadati</taxon>
        <taxon>Pseudomonadota</taxon>
        <taxon>Gammaproteobacteria</taxon>
        <taxon>Pseudomonadales</taxon>
        <taxon>Pseudomonadaceae</taxon>
        <taxon>Pseudomonas</taxon>
    </lineage>
</organism>
<proteinExistence type="predicted"/>
<dbReference type="GO" id="GO:0003700">
    <property type="term" value="F:DNA-binding transcription factor activity"/>
    <property type="evidence" value="ECO:0007669"/>
    <property type="project" value="TreeGrafter"/>
</dbReference>
<gene>
    <name evidence="8" type="ORF">CT157_14480</name>
</gene>
<dbReference type="EMBL" id="CP024646">
    <property type="protein sequence ID" value="AZV27164.1"/>
    <property type="molecule type" value="Genomic_DNA"/>
</dbReference>
<name>A0A3T0JUP3_PSESX</name>
<dbReference type="Pfam" id="PF13977">
    <property type="entry name" value="TetR_C_6"/>
    <property type="match status" value="1"/>
</dbReference>
<sequence length="220" mass="24435">MHDAQAPSTDSQHSIDSDSAPAPRRGRPVGNRLEKRGELLTAAIEVIAQEGYAGTSLRKVASHAGCTTGAVTYYFANKEEMITAAAQSLFDEFDHLLDAGQEKVDVRAMIEQWLNLTQANDSARWLALFQMLAHARHEPVFADVIQKRYSRFREDLASILRKGQSQGIIRKDIPADLLADQLSALSDGWMMMLPIEPERFEAKRSKALMDAVITLISPAR</sequence>
<keyword evidence="4" id="KW-0804">Transcription</keyword>
<evidence type="ECO:0000313" key="8">
    <source>
        <dbReference type="EMBL" id="AZV27164.1"/>
    </source>
</evidence>
<evidence type="ECO:0000256" key="3">
    <source>
        <dbReference type="ARBA" id="ARBA00023125"/>
    </source>
</evidence>
<dbReference type="SUPFAM" id="SSF48498">
    <property type="entry name" value="Tetracyclin repressor-like, C-terminal domain"/>
    <property type="match status" value="1"/>
</dbReference>
<keyword evidence="3 5" id="KW-0238">DNA-binding</keyword>
<feature type="compositionally biased region" description="Polar residues" evidence="6">
    <location>
        <begin position="1"/>
        <end position="14"/>
    </location>
</feature>
<feature type="DNA-binding region" description="H-T-H motif" evidence="5">
    <location>
        <begin position="56"/>
        <end position="75"/>
    </location>
</feature>
<dbReference type="Gene3D" id="1.10.357.10">
    <property type="entry name" value="Tetracycline Repressor, domain 2"/>
    <property type="match status" value="1"/>
</dbReference>
<reference evidence="8 9" key="1">
    <citation type="submission" date="2017-11" db="EMBL/GenBank/DDBJ databases">
        <title>Effect of PGPRs.</title>
        <authorList>
            <person name="Oliva R."/>
            <person name="Nong J."/>
            <person name="Roman V."/>
        </authorList>
    </citation>
    <scope>NUCLEOTIDE SEQUENCE [LARGE SCALE GENOMIC DNA]</scope>
    <source>
        <strain evidence="8">Inb918</strain>
    </source>
</reference>
<dbReference type="InterPro" id="IPR001647">
    <property type="entry name" value="HTH_TetR"/>
</dbReference>
<evidence type="ECO:0000313" key="9">
    <source>
        <dbReference type="Proteomes" id="UP000282760"/>
    </source>
</evidence>
<evidence type="ECO:0000256" key="6">
    <source>
        <dbReference type="SAM" id="MobiDB-lite"/>
    </source>
</evidence>
<dbReference type="Proteomes" id="UP000282760">
    <property type="component" value="Chromosome"/>
</dbReference>
<feature type="domain" description="HTH tetR-type" evidence="7">
    <location>
        <begin position="33"/>
        <end position="93"/>
    </location>
</feature>
<dbReference type="PRINTS" id="PR00455">
    <property type="entry name" value="HTHTETR"/>
</dbReference>
<keyword evidence="1" id="KW-0678">Repressor</keyword>
<dbReference type="PROSITE" id="PS50977">
    <property type="entry name" value="HTH_TETR_2"/>
    <property type="match status" value="1"/>
</dbReference>
<evidence type="ECO:0000259" key="7">
    <source>
        <dbReference type="PROSITE" id="PS50977"/>
    </source>
</evidence>
<evidence type="ECO:0000256" key="1">
    <source>
        <dbReference type="ARBA" id="ARBA00022491"/>
    </source>
</evidence>
<dbReference type="Pfam" id="PF00440">
    <property type="entry name" value="TetR_N"/>
    <property type="match status" value="1"/>
</dbReference>
<evidence type="ECO:0000256" key="4">
    <source>
        <dbReference type="ARBA" id="ARBA00023163"/>
    </source>
</evidence>